<evidence type="ECO:0000256" key="5">
    <source>
        <dbReference type="HAMAP-Rule" id="MF_00921"/>
    </source>
</evidence>
<dbReference type="InterPro" id="IPR005177">
    <property type="entry name" value="Kinase-pyrophosphorylase"/>
</dbReference>
<dbReference type="NCBIfam" id="NF003742">
    <property type="entry name" value="PRK05339.1"/>
    <property type="match status" value="1"/>
</dbReference>
<keyword evidence="2 5" id="KW-0808">Transferase</keyword>
<keyword evidence="7" id="KW-1185">Reference proteome</keyword>
<evidence type="ECO:0000256" key="4">
    <source>
        <dbReference type="ARBA" id="ARBA00022777"/>
    </source>
</evidence>
<evidence type="ECO:0000313" key="7">
    <source>
        <dbReference type="Proteomes" id="UP001165492"/>
    </source>
</evidence>
<dbReference type="HAMAP" id="MF_00921">
    <property type="entry name" value="PDRP"/>
    <property type="match status" value="1"/>
</dbReference>
<keyword evidence="3 5" id="KW-0547">Nucleotide-binding</keyword>
<name>A0ABS8HV33_9FIRM</name>
<dbReference type="Pfam" id="PF03618">
    <property type="entry name" value="Kinase-PPPase"/>
    <property type="match status" value="1"/>
</dbReference>
<dbReference type="EC" id="2.7.11.32" evidence="5"/>
<dbReference type="PANTHER" id="PTHR31756">
    <property type="entry name" value="PYRUVATE, PHOSPHATE DIKINASE REGULATORY PROTEIN 1, CHLOROPLASTIC"/>
    <property type="match status" value="1"/>
</dbReference>
<protein>
    <recommendedName>
        <fullName evidence="5">Putative pyruvate, phosphate dikinase regulatory protein</fullName>
        <shortName evidence="5">PPDK regulatory protein</shortName>
        <ecNumber evidence="5">2.7.11.32</ecNumber>
        <ecNumber evidence="5">2.7.4.27</ecNumber>
    </recommendedName>
</protein>
<dbReference type="Proteomes" id="UP001165492">
    <property type="component" value="Unassembled WGS sequence"/>
</dbReference>
<gene>
    <name evidence="6" type="ORF">LMF89_13550</name>
</gene>
<sequence length="282" mass="31210">MAKSSVIYALSDSIGETAEMIARATASQFKAGAFEIIRIPYINSTIQIERILEDAANYTSVICHTIVGRELREALLEQAQRYNIPTIDIMGPMIDAVQHVSGFVPQLKPGLVHTLDQAYFKRVAAIEFAVKYDDGKNPDGILKADVVLVGVSRTSKTPLSMYLAHKELRVANVPMVPEVAPPKELFEIPTEKIVGLIIDPAKLNNIRAERLRSMGLDPESCYADSARIKEEVEYAKSIMHKLNCPIIDVSNKAIEETANKIMELICSKKQSNIFGADYCSQV</sequence>
<dbReference type="EC" id="2.7.4.27" evidence="5"/>
<organism evidence="6 7">
    <name type="scientific">Pelosinus baikalensis</name>
    <dbReference type="NCBI Taxonomy" id="2892015"/>
    <lineage>
        <taxon>Bacteria</taxon>
        <taxon>Bacillati</taxon>
        <taxon>Bacillota</taxon>
        <taxon>Negativicutes</taxon>
        <taxon>Selenomonadales</taxon>
        <taxon>Sporomusaceae</taxon>
        <taxon>Pelosinus</taxon>
    </lineage>
</organism>
<comment type="similarity">
    <text evidence="5">Belongs to the pyruvate, phosphate/water dikinase regulatory protein family. PDRP subfamily.</text>
</comment>
<comment type="catalytic activity">
    <reaction evidence="5">
        <text>N(tele)-phospho-L-histidyl/L-threonyl-[pyruvate, phosphate dikinase] + ADP = N(tele)-phospho-L-histidyl/O-phospho-L-threonyl-[pyruvate, phosphate dikinase] + AMP + H(+)</text>
        <dbReference type="Rhea" id="RHEA:43692"/>
        <dbReference type="Rhea" id="RHEA-COMP:10650"/>
        <dbReference type="Rhea" id="RHEA-COMP:10651"/>
        <dbReference type="ChEBI" id="CHEBI:15378"/>
        <dbReference type="ChEBI" id="CHEBI:30013"/>
        <dbReference type="ChEBI" id="CHEBI:61977"/>
        <dbReference type="ChEBI" id="CHEBI:83586"/>
        <dbReference type="ChEBI" id="CHEBI:456215"/>
        <dbReference type="ChEBI" id="CHEBI:456216"/>
        <dbReference type="EC" id="2.7.11.32"/>
    </reaction>
</comment>
<keyword evidence="1 5" id="KW-0723">Serine/threonine-protein kinase</keyword>
<dbReference type="EMBL" id="JAJHJB010000018">
    <property type="protein sequence ID" value="MCC5466379.1"/>
    <property type="molecule type" value="Genomic_DNA"/>
</dbReference>
<proteinExistence type="inferred from homology"/>
<reference evidence="6" key="1">
    <citation type="submission" date="2021-11" db="EMBL/GenBank/DDBJ databases">
        <title>Description of a new species Pelosinus isolated from the bottom sediments of Lake Baikal.</title>
        <authorList>
            <person name="Zakharyuk A."/>
        </authorList>
    </citation>
    <scope>NUCLEOTIDE SEQUENCE</scope>
    <source>
        <strain evidence="6">Bkl1</strain>
    </source>
</reference>
<evidence type="ECO:0000256" key="2">
    <source>
        <dbReference type="ARBA" id="ARBA00022679"/>
    </source>
</evidence>
<dbReference type="GO" id="GO:0016301">
    <property type="term" value="F:kinase activity"/>
    <property type="evidence" value="ECO:0007669"/>
    <property type="project" value="UniProtKB-KW"/>
</dbReference>
<evidence type="ECO:0000313" key="6">
    <source>
        <dbReference type="EMBL" id="MCC5466379.1"/>
    </source>
</evidence>
<comment type="function">
    <text evidence="5">Bifunctional serine/threonine kinase and phosphorylase involved in the regulation of the pyruvate, phosphate dikinase (PPDK) by catalyzing its phosphorylation/dephosphorylation.</text>
</comment>
<comment type="caution">
    <text evidence="6">The sequence shown here is derived from an EMBL/GenBank/DDBJ whole genome shotgun (WGS) entry which is preliminary data.</text>
</comment>
<accession>A0ABS8HV33</accession>
<feature type="binding site" evidence="5">
    <location>
        <begin position="150"/>
        <end position="157"/>
    </location>
    <ligand>
        <name>ADP</name>
        <dbReference type="ChEBI" id="CHEBI:456216"/>
    </ligand>
</feature>
<keyword evidence="4 5" id="KW-0418">Kinase</keyword>
<dbReference type="PANTHER" id="PTHR31756:SF3">
    <property type="entry name" value="PYRUVATE, PHOSPHATE DIKINASE REGULATORY PROTEIN 1, CHLOROPLASTIC"/>
    <property type="match status" value="1"/>
</dbReference>
<evidence type="ECO:0000256" key="1">
    <source>
        <dbReference type="ARBA" id="ARBA00022527"/>
    </source>
</evidence>
<comment type="catalytic activity">
    <reaction evidence="5">
        <text>N(tele)-phospho-L-histidyl/O-phospho-L-threonyl-[pyruvate, phosphate dikinase] + phosphate + H(+) = N(tele)-phospho-L-histidyl/L-threonyl-[pyruvate, phosphate dikinase] + diphosphate</text>
        <dbReference type="Rhea" id="RHEA:43696"/>
        <dbReference type="Rhea" id="RHEA-COMP:10650"/>
        <dbReference type="Rhea" id="RHEA-COMP:10651"/>
        <dbReference type="ChEBI" id="CHEBI:15378"/>
        <dbReference type="ChEBI" id="CHEBI:30013"/>
        <dbReference type="ChEBI" id="CHEBI:33019"/>
        <dbReference type="ChEBI" id="CHEBI:43474"/>
        <dbReference type="ChEBI" id="CHEBI:61977"/>
        <dbReference type="ChEBI" id="CHEBI:83586"/>
        <dbReference type="EC" id="2.7.4.27"/>
    </reaction>
</comment>
<dbReference type="InterPro" id="IPR026565">
    <property type="entry name" value="PPDK_reg"/>
</dbReference>
<evidence type="ECO:0000256" key="3">
    <source>
        <dbReference type="ARBA" id="ARBA00022741"/>
    </source>
</evidence>